<dbReference type="InterPro" id="IPR029066">
    <property type="entry name" value="PLP-binding_barrel"/>
</dbReference>
<dbReference type="GO" id="GO:0004586">
    <property type="term" value="F:ornithine decarboxylase activity"/>
    <property type="evidence" value="ECO:0007669"/>
    <property type="project" value="UniProtKB-EC"/>
</dbReference>
<evidence type="ECO:0000313" key="13">
    <source>
        <dbReference type="EMBL" id="TWW54640.1"/>
    </source>
</evidence>
<gene>
    <name evidence="13" type="ORF">D4764_0023270</name>
</gene>
<dbReference type="Gene3D" id="3.20.20.10">
    <property type="entry name" value="Alanine racemase"/>
    <property type="match status" value="1"/>
</dbReference>
<evidence type="ECO:0000259" key="12">
    <source>
        <dbReference type="Pfam" id="PF02784"/>
    </source>
</evidence>
<dbReference type="PRINTS" id="PR01182">
    <property type="entry name" value="ORNDCRBXLASE"/>
</dbReference>
<comment type="catalytic activity">
    <reaction evidence="10">
        <text>L-ornithine + H(+) = putrescine + CO2</text>
        <dbReference type="Rhea" id="RHEA:22964"/>
        <dbReference type="ChEBI" id="CHEBI:15378"/>
        <dbReference type="ChEBI" id="CHEBI:16526"/>
        <dbReference type="ChEBI" id="CHEBI:46911"/>
        <dbReference type="ChEBI" id="CHEBI:326268"/>
        <dbReference type="EC" id="4.1.1.17"/>
    </reaction>
</comment>
<dbReference type="SUPFAM" id="SSF51419">
    <property type="entry name" value="PLP-binding barrel"/>
    <property type="match status" value="1"/>
</dbReference>
<evidence type="ECO:0000256" key="7">
    <source>
        <dbReference type="ARBA" id="ARBA00034138"/>
    </source>
</evidence>
<evidence type="ECO:0000313" key="14">
    <source>
        <dbReference type="Proteomes" id="UP000324091"/>
    </source>
</evidence>
<evidence type="ECO:0000256" key="5">
    <source>
        <dbReference type="ARBA" id="ARBA00023239"/>
    </source>
</evidence>
<proteinExistence type="inferred from homology"/>
<dbReference type="PANTHER" id="PTHR11482:SF6">
    <property type="entry name" value="ORNITHINE DECARBOXYLASE 1-RELATED"/>
    <property type="match status" value="1"/>
</dbReference>
<keyword evidence="14" id="KW-1185">Reference proteome</keyword>
<evidence type="ECO:0000256" key="3">
    <source>
        <dbReference type="ARBA" id="ARBA00022898"/>
    </source>
</evidence>
<dbReference type="InterPro" id="IPR000183">
    <property type="entry name" value="Orn/DAP/Arg_de-COase"/>
</dbReference>
<comment type="caution">
    <text evidence="13">The sequence shown here is derived from an EMBL/GenBank/DDBJ whole genome shotgun (WGS) entry which is preliminary data.</text>
</comment>
<dbReference type="CDD" id="cd00622">
    <property type="entry name" value="PLPDE_III_ODC"/>
    <property type="match status" value="1"/>
</dbReference>
<sequence length="431" mass="48295">MQHQLAQLMSKRPTMNDVWPDKCGVYILDKESTATRFIDKKIKELDSMDSEEPFQVLNLDTLIQMHLKWLSYLPRVKPFYAVKCNSTETVLRTLNALGTGFDCASKGEISQVLSLGVKPENIIYAHTTKPQSHIKYACAQGVNLMTFDDEEELRKVSRCHPKAKLVLRIAVDDSSSFYRLSSKFGAGLSTTGRLLECAAELGLEVVGVSFHIGSICSQSLPFRQAIADARSVFDTAKLLGFQFSLLDIGGGFSGKDFPVTLQEFSEVINGALDEYFPFESGVQIIAEPGRYYVESTFTLAANVIAKRVIMEDMRKEGEVPERLMMYYLSDGVYGSLNFLLINGQVSPYLHRAVESSEKRYRSVIWGPTCDCIDKIVDNYLVPELHVGDWLLIDNVGAYGISISTEFNGFERSSIYSVVTNETWHTLNHSSQ</sequence>
<dbReference type="AlphaFoldDB" id="A0A5C6MMJ7"/>
<comment type="subunit">
    <text evidence="9">Homodimer. Only the dimer is catalytically active, as the active sites are constructed of residues from both monomers.</text>
</comment>
<evidence type="ECO:0000256" key="1">
    <source>
        <dbReference type="ARBA" id="ARBA00001933"/>
    </source>
</evidence>
<reference evidence="13 14" key="1">
    <citation type="submission" date="2019-04" db="EMBL/GenBank/DDBJ databases">
        <title>Chromosome genome assembly for Takifugu flavidus.</title>
        <authorList>
            <person name="Xiao S."/>
        </authorList>
    </citation>
    <scope>NUCLEOTIDE SEQUENCE [LARGE SCALE GENOMIC DNA]</scope>
    <source>
        <strain evidence="13">HTHZ2018</strain>
        <tissue evidence="13">Muscle</tissue>
    </source>
</reference>
<feature type="domain" description="Orn/DAP/Arg decarboxylase 2 N-terminal" evidence="12">
    <location>
        <begin position="60"/>
        <end position="293"/>
    </location>
</feature>
<dbReference type="SUPFAM" id="SSF50621">
    <property type="entry name" value="Alanine racemase C-terminal domain-like"/>
    <property type="match status" value="1"/>
</dbReference>
<dbReference type="InterPro" id="IPR022644">
    <property type="entry name" value="De-COase2_N"/>
</dbReference>
<dbReference type="EMBL" id="RHFK02000152">
    <property type="protein sequence ID" value="TWW54640.1"/>
    <property type="molecule type" value="Genomic_DNA"/>
</dbReference>
<feature type="modified residue" description="N6-(pyridoxal phosphate)lysine" evidence="11">
    <location>
        <position position="83"/>
    </location>
</feature>
<evidence type="ECO:0000256" key="2">
    <source>
        <dbReference type="ARBA" id="ARBA00008872"/>
    </source>
</evidence>
<dbReference type="InterPro" id="IPR009006">
    <property type="entry name" value="Ala_racemase/Decarboxylase_C"/>
</dbReference>
<dbReference type="GO" id="GO:0005737">
    <property type="term" value="C:cytoplasm"/>
    <property type="evidence" value="ECO:0007669"/>
    <property type="project" value="TreeGrafter"/>
</dbReference>
<comment type="cofactor">
    <cofactor evidence="1 11">
        <name>pyridoxal 5'-phosphate</name>
        <dbReference type="ChEBI" id="CHEBI:597326"/>
    </cofactor>
</comment>
<dbReference type="Proteomes" id="UP000324091">
    <property type="component" value="Unassembled WGS sequence"/>
</dbReference>
<evidence type="ECO:0000256" key="6">
    <source>
        <dbReference type="ARBA" id="ARBA00034115"/>
    </source>
</evidence>
<evidence type="ECO:0000256" key="8">
    <source>
        <dbReference type="ARBA" id="ARBA00037173"/>
    </source>
</evidence>
<accession>A0A5C6MMJ7</accession>
<keyword evidence="3 11" id="KW-0663">Pyridoxal phosphate</keyword>
<keyword evidence="4" id="KW-0620">Polyamine biosynthesis</keyword>
<dbReference type="InterPro" id="IPR022653">
    <property type="entry name" value="De-COase2_pyr-phos_BS"/>
</dbReference>
<dbReference type="EC" id="4.1.1.17" evidence="7"/>
<dbReference type="FunFam" id="3.20.20.10:FF:000005">
    <property type="entry name" value="Ornithine decarboxylase"/>
    <property type="match status" value="1"/>
</dbReference>
<dbReference type="PROSITE" id="PS00878">
    <property type="entry name" value="ODR_DC_2_1"/>
    <property type="match status" value="1"/>
</dbReference>
<evidence type="ECO:0000256" key="4">
    <source>
        <dbReference type="ARBA" id="ARBA00023115"/>
    </source>
</evidence>
<dbReference type="GO" id="GO:0033387">
    <property type="term" value="P:putrescine biosynthetic process from arginine, via ornithine"/>
    <property type="evidence" value="ECO:0007669"/>
    <property type="project" value="TreeGrafter"/>
</dbReference>
<evidence type="ECO:0000256" key="9">
    <source>
        <dbReference type="ARBA" id="ARBA00046672"/>
    </source>
</evidence>
<comment type="function">
    <text evidence="8">Catalyzes the first and rate-limiting step of polyamine biosynthesis that converts ornithine into putrescine, which is the precursor for the polyamines, spermidine and spermine. Polyamines are essential for cell proliferation and are implicated in cellular processes, ranging from DNA replication to apoptosis.</text>
</comment>
<dbReference type="PANTHER" id="PTHR11482">
    <property type="entry name" value="ARGININE/DIAMINOPIMELATE/ORNITHINE DECARBOXYLASE"/>
    <property type="match status" value="1"/>
</dbReference>
<name>A0A5C6MMJ7_9TELE</name>
<evidence type="ECO:0000256" key="11">
    <source>
        <dbReference type="PIRSR" id="PIRSR600183-50"/>
    </source>
</evidence>
<comment type="pathway">
    <text evidence="6">Amine and polyamine biosynthesis; putrescine biosynthesis via L-ornithine pathway; putrescine from L-ornithine: step 1/1.</text>
</comment>
<dbReference type="InterPro" id="IPR002433">
    <property type="entry name" value="Orn_de-COase"/>
</dbReference>
<dbReference type="Gene3D" id="2.40.37.10">
    <property type="entry name" value="Lyase, Ornithine Decarboxylase, Chain A, domain 1"/>
    <property type="match status" value="1"/>
</dbReference>
<comment type="similarity">
    <text evidence="2">Belongs to the Orn/Lys/Arg decarboxylase class-II family.</text>
</comment>
<protein>
    <recommendedName>
        <fullName evidence="7">ornithine decarboxylase</fullName>
        <ecNumber evidence="7">4.1.1.17</ecNumber>
    </recommendedName>
</protein>
<feature type="active site" description="Proton donor" evidence="11">
    <location>
        <position position="369"/>
    </location>
</feature>
<evidence type="ECO:0000256" key="10">
    <source>
        <dbReference type="ARBA" id="ARBA00049127"/>
    </source>
</evidence>
<dbReference type="Pfam" id="PF02784">
    <property type="entry name" value="Orn_Arg_deC_N"/>
    <property type="match status" value="1"/>
</dbReference>
<dbReference type="PRINTS" id="PR01179">
    <property type="entry name" value="ODADCRBXLASE"/>
</dbReference>
<keyword evidence="5" id="KW-0456">Lyase</keyword>
<organism evidence="13 14">
    <name type="scientific">Takifugu flavidus</name>
    <name type="common">sansaifugu</name>
    <dbReference type="NCBI Taxonomy" id="433684"/>
    <lineage>
        <taxon>Eukaryota</taxon>
        <taxon>Metazoa</taxon>
        <taxon>Chordata</taxon>
        <taxon>Craniata</taxon>
        <taxon>Vertebrata</taxon>
        <taxon>Euteleostomi</taxon>
        <taxon>Actinopterygii</taxon>
        <taxon>Neopterygii</taxon>
        <taxon>Teleostei</taxon>
        <taxon>Neoteleostei</taxon>
        <taxon>Acanthomorphata</taxon>
        <taxon>Eupercaria</taxon>
        <taxon>Tetraodontiformes</taxon>
        <taxon>Tetradontoidea</taxon>
        <taxon>Tetraodontidae</taxon>
        <taxon>Takifugu</taxon>
    </lineage>
</organism>